<evidence type="ECO:0008006" key="4">
    <source>
        <dbReference type="Google" id="ProtNLM"/>
    </source>
</evidence>
<keyword evidence="3" id="KW-1185">Reference proteome</keyword>
<protein>
    <recommendedName>
        <fullName evidence="4">OmpA-like domain-containing protein</fullName>
    </recommendedName>
</protein>
<dbReference type="AlphaFoldDB" id="A0A2S7T677"/>
<evidence type="ECO:0000256" key="1">
    <source>
        <dbReference type="SAM" id="Coils"/>
    </source>
</evidence>
<accession>A0A2S7T677</accession>
<name>A0A2S7T677_9FLAO</name>
<proteinExistence type="predicted"/>
<evidence type="ECO:0000313" key="2">
    <source>
        <dbReference type="EMBL" id="PQJ14956.1"/>
    </source>
</evidence>
<comment type="caution">
    <text evidence="2">The sequence shown here is derived from an EMBL/GenBank/DDBJ whole genome shotgun (WGS) entry which is preliminary data.</text>
</comment>
<evidence type="ECO:0000313" key="3">
    <source>
        <dbReference type="Proteomes" id="UP000239366"/>
    </source>
</evidence>
<reference evidence="3" key="1">
    <citation type="submission" date="2016-11" db="EMBL/GenBank/DDBJ databases">
        <title>Trade-off between light-utilization and light-protection in marine flavobacteria.</title>
        <authorList>
            <person name="Kumagai Y."/>
            <person name="Yoshizawa S."/>
            <person name="Kogure K."/>
        </authorList>
    </citation>
    <scope>NUCLEOTIDE SEQUENCE [LARGE SCALE GENOMIC DNA]</scope>
    <source>
        <strain evidence="3">SG-18</strain>
    </source>
</reference>
<gene>
    <name evidence="2" type="ORF">BST99_03700</name>
</gene>
<organism evidence="2 3">
    <name type="scientific">Aureicoccus marinus</name>
    <dbReference type="NCBI Taxonomy" id="754435"/>
    <lineage>
        <taxon>Bacteria</taxon>
        <taxon>Pseudomonadati</taxon>
        <taxon>Bacteroidota</taxon>
        <taxon>Flavobacteriia</taxon>
        <taxon>Flavobacteriales</taxon>
        <taxon>Flavobacteriaceae</taxon>
        <taxon>Aureicoccus</taxon>
    </lineage>
</organism>
<sequence length="278" mass="31868">MPKSILNLGLHRYSNRHKSSKMKQILFLLLVLAFSLSLQAQKKSELLYEIQLLKKEIRSWQDSVAQVKKAKAASDGRVQAVEFELEQIRETNANLLENLNKFTTQSVQRTENIGKSLEDLREKEQKLQALRDRIGANDSLTLKLLTELRGFVDETKQLKVEKGAITFVYPSTAFYPADSLNANGLVKKLEKVMTDNPEAQLILRGEIASYQSPDYERAKTLYGTPPLLKKLSEYLQREGSPLKGRIQTLHDKSTRSDIYFQVVPDYALFYLQTRETLK</sequence>
<keyword evidence="1" id="KW-0175">Coiled coil</keyword>
<dbReference type="Proteomes" id="UP000239366">
    <property type="component" value="Unassembled WGS sequence"/>
</dbReference>
<feature type="coiled-coil region" evidence="1">
    <location>
        <begin position="50"/>
        <end position="137"/>
    </location>
</feature>
<dbReference type="EMBL" id="MQVX01000001">
    <property type="protein sequence ID" value="PQJ14956.1"/>
    <property type="molecule type" value="Genomic_DNA"/>
</dbReference>